<dbReference type="HAMAP" id="MF_00101">
    <property type="entry name" value="AcpS"/>
    <property type="match status" value="1"/>
</dbReference>
<proteinExistence type="inferred from homology"/>
<evidence type="ECO:0000313" key="11">
    <source>
        <dbReference type="Proteomes" id="UP000594463"/>
    </source>
</evidence>
<evidence type="ECO:0000256" key="5">
    <source>
        <dbReference type="ARBA" id="ARBA00022842"/>
    </source>
</evidence>
<evidence type="ECO:0000259" key="9">
    <source>
        <dbReference type="Pfam" id="PF01648"/>
    </source>
</evidence>
<feature type="domain" description="4'-phosphopantetheinyl transferase" evidence="9">
    <location>
        <begin position="7"/>
        <end position="118"/>
    </location>
</feature>
<dbReference type="GO" id="GO:0006633">
    <property type="term" value="P:fatty acid biosynthetic process"/>
    <property type="evidence" value="ECO:0007669"/>
    <property type="project" value="UniProtKB-UniRule"/>
</dbReference>
<evidence type="ECO:0000256" key="8">
    <source>
        <dbReference type="HAMAP-Rule" id="MF_00101"/>
    </source>
</evidence>
<evidence type="ECO:0000256" key="1">
    <source>
        <dbReference type="ARBA" id="ARBA00022516"/>
    </source>
</evidence>
<dbReference type="AlphaFoldDB" id="A0A7T1F488"/>
<dbReference type="RefSeq" id="WP_218111691.1">
    <property type="nucleotide sequence ID" value="NZ_CP065383.1"/>
</dbReference>
<dbReference type="SUPFAM" id="SSF56214">
    <property type="entry name" value="4'-phosphopantetheinyl transferase"/>
    <property type="match status" value="1"/>
</dbReference>
<keyword evidence="2 8" id="KW-0808">Transferase</keyword>
<feature type="binding site" evidence="8">
    <location>
        <position position="10"/>
    </location>
    <ligand>
        <name>Mg(2+)</name>
        <dbReference type="ChEBI" id="CHEBI:18420"/>
    </ligand>
</feature>
<keyword evidence="11" id="KW-1185">Reference proteome</keyword>
<name>A0A7T1F488_ATRLM</name>
<evidence type="ECO:0000256" key="2">
    <source>
        <dbReference type="ARBA" id="ARBA00022679"/>
    </source>
</evidence>
<dbReference type="InterPro" id="IPR037143">
    <property type="entry name" value="4-PPantetheinyl_Trfase_dom_sf"/>
</dbReference>
<evidence type="ECO:0000313" key="10">
    <source>
        <dbReference type="EMBL" id="QPM69211.1"/>
    </source>
</evidence>
<keyword evidence="3 8" id="KW-0479">Metal-binding</keyword>
<dbReference type="Pfam" id="PF01648">
    <property type="entry name" value="ACPS"/>
    <property type="match status" value="1"/>
</dbReference>
<dbReference type="KEGG" id="alam:RT761_02440"/>
<evidence type="ECO:0000256" key="4">
    <source>
        <dbReference type="ARBA" id="ARBA00022832"/>
    </source>
</evidence>
<keyword evidence="4 8" id="KW-0276">Fatty acid metabolism</keyword>
<dbReference type="EMBL" id="CP065383">
    <property type="protein sequence ID" value="QPM69211.1"/>
    <property type="molecule type" value="Genomic_DNA"/>
</dbReference>
<keyword evidence="1 8" id="KW-0444">Lipid biosynthesis</keyword>
<dbReference type="Gene3D" id="3.90.470.20">
    <property type="entry name" value="4'-phosphopantetheinyl transferase domain"/>
    <property type="match status" value="1"/>
</dbReference>
<comment type="catalytic activity">
    <reaction evidence="8">
        <text>apo-[ACP] + CoA = holo-[ACP] + adenosine 3',5'-bisphosphate + H(+)</text>
        <dbReference type="Rhea" id="RHEA:12068"/>
        <dbReference type="Rhea" id="RHEA-COMP:9685"/>
        <dbReference type="Rhea" id="RHEA-COMP:9690"/>
        <dbReference type="ChEBI" id="CHEBI:15378"/>
        <dbReference type="ChEBI" id="CHEBI:29999"/>
        <dbReference type="ChEBI" id="CHEBI:57287"/>
        <dbReference type="ChEBI" id="CHEBI:58343"/>
        <dbReference type="ChEBI" id="CHEBI:64479"/>
        <dbReference type="EC" id="2.7.8.7"/>
    </reaction>
</comment>
<dbReference type="NCBIfam" id="TIGR00516">
    <property type="entry name" value="acpS"/>
    <property type="match status" value="1"/>
</dbReference>
<keyword evidence="6 8" id="KW-0443">Lipid metabolism</keyword>
<dbReference type="InterPro" id="IPR004568">
    <property type="entry name" value="Ppantetheine-prot_Trfase_dom"/>
</dbReference>
<organism evidence="10 11">
    <name type="scientific">Atribacter laminatus</name>
    <dbReference type="NCBI Taxonomy" id="2847778"/>
    <lineage>
        <taxon>Bacteria</taxon>
        <taxon>Pseudomonadati</taxon>
        <taxon>Atribacterota</taxon>
        <taxon>Atribacteria</taxon>
        <taxon>Atribacterales</taxon>
        <taxon>Atribacteraceae</taxon>
        <taxon>Atribacter</taxon>
    </lineage>
</organism>
<dbReference type="Proteomes" id="UP000594463">
    <property type="component" value="Chromosome"/>
</dbReference>
<reference evidence="10 11" key="1">
    <citation type="journal article" date="2021" name="Nat. Commun.">
        <title>Isolation of a member of the candidate phylum Atribacteria reveals a unique cell membrane structure.</title>
        <authorList>
            <person name="Taiki K."/>
            <person name="Nobu M.K."/>
            <person name="Kusada H."/>
            <person name="Meng X.-Y."/>
            <person name="Hosoki N."/>
            <person name="Uematsu K."/>
            <person name="Yoshioka H."/>
            <person name="Kamagata Y."/>
            <person name="Tamaki H."/>
        </authorList>
    </citation>
    <scope>NUCLEOTIDE SEQUENCE [LARGE SCALE GENOMIC DNA]</scope>
    <source>
        <strain evidence="10 11">RT761</strain>
    </source>
</reference>
<gene>
    <name evidence="8 10" type="primary">acpS</name>
    <name evidence="10" type="ORF">RT761_02440</name>
</gene>
<keyword evidence="8" id="KW-0963">Cytoplasm</keyword>
<comment type="function">
    <text evidence="8">Transfers the 4'-phosphopantetheine moiety from coenzyme A to a Ser of acyl-carrier-protein.</text>
</comment>
<evidence type="ECO:0000256" key="3">
    <source>
        <dbReference type="ARBA" id="ARBA00022723"/>
    </source>
</evidence>
<sequence>MNPKVYVGIDLINLSRVKKTLSRCEKRFVNRIATSAELEYYRGGSERRFIEGVASLFAVKEAVKKIFLQKNLNPSWKHIQVFHHPSGKPWISLTEEPLKQKFESISLSLSHTAEMVVAVAVGVERLIDNTEA</sequence>
<evidence type="ECO:0000256" key="7">
    <source>
        <dbReference type="ARBA" id="ARBA00023160"/>
    </source>
</evidence>
<comment type="cofactor">
    <cofactor evidence="8">
        <name>Mg(2+)</name>
        <dbReference type="ChEBI" id="CHEBI:18420"/>
    </cofactor>
</comment>
<feature type="binding site" evidence="8">
    <location>
        <position position="61"/>
    </location>
    <ligand>
        <name>Mg(2+)</name>
        <dbReference type="ChEBI" id="CHEBI:18420"/>
    </ligand>
</feature>
<dbReference type="EC" id="2.7.8.7" evidence="8"/>
<dbReference type="GO" id="GO:0000287">
    <property type="term" value="F:magnesium ion binding"/>
    <property type="evidence" value="ECO:0007669"/>
    <property type="project" value="UniProtKB-UniRule"/>
</dbReference>
<evidence type="ECO:0000256" key="6">
    <source>
        <dbReference type="ARBA" id="ARBA00023098"/>
    </source>
</evidence>
<protein>
    <recommendedName>
        <fullName evidence="8">Holo-[acyl-carrier-protein] synthase</fullName>
        <shortName evidence="8">Holo-ACP synthase</shortName>
        <ecNumber evidence="8">2.7.8.7</ecNumber>
    </recommendedName>
    <alternativeName>
        <fullName evidence="8">4'-phosphopantetheinyl transferase AcpS</fullName>
    </alternativeName>
</protein>
<dbReference type="GO" id="GO:0005737">
    <property type="term" value="C:cytoplasm"/>
    <property type="evidence" value="ECO:0007669"/>
    <property type="project" value="UniProtKB-SubCell"/>
</dbReference>
<keyword evidence="7 8" id="KW-0275">Fatty acid biosynthesis</keyword>
<comment type="similarity">
    <text evidence="8">Belongs to the P-Pant transferase superfamily. AcpS family.</text>
</comment>
<dbReference type="NCBIfam" id="TIGR00556">
    <property type="entry name" value="pantethn_trn"/>
    <property type="match status" value="1"/>
</dbReference>
<accession>A0A7T1F488</accession>
<dbReference type="InterPro" id="IPR008278">
    <property type="entry name" value="4-PPantetheinyl_Trfase_dom"/>
</dbReference>
<dbReference type="GO" id="GO:0008897">
    <property type="term" value="F:holo-[acyl-carrier-protein] synthase activity"/>
    <property type="evidence" value="ECO:0007669"/>
    <property type="project" value="UniProtKB-UniRule"/>
</dbReference>
<keyword evidence="5 8" id="KW-0460">Magnesium</keyword>
<comment type="subcellular location">
    <subcellularLocation>
        <location evidence="8">Cytoplasm</location>
    </subcellularLocation>
</comment>
<dbReference type="InterPro" id="IPR002582">
    <property type="entry name" value="ACPS"/>
</dbReference>